<dbReference type="Proteomes" id="UP000239649">
    <property type="component" value="Unassembled WGS sequence"/>
</dbReference>
<name>A0A2P6UZU6_9CHLO</name>
<dbReference type="OrthoDB" id="426136at2759"/>
<feature type="compositionally biased region" description="Low complexity" evidence="1">
    <location>
        <begin position="1"/>
        <end position="18"/>
    </location>
</feature>
<evidence type="ECO:0000313" key="2">
    <source>
        <dbReference type="EMBL" id="PSC67368.1"/>
    </source>
</evidence>
<reference evidence="2 3" key="1">
    <citation type="journal article" date="2018" name="Plant J.">
        <title>Genome sequences of Chlorella sorokiniana UTEX 1602 and Micractinium conductrix SAG 241.80: implications to maltose excretion by a green alga.</title>
        <authorList>
            <person name="Arriola M.B."/>
            <person name="Velmurugan N."/>
            <person name="Zhang Y."/>
            <person name="Plunkett M.H."/>
            <person name="Hondzo H."/>
            <person name="Barney B.M."/>
        </authorList>
    </citation>
    <scope>NUCLEOTIDE SEQUENCE [LARGE SCALE GENOMIC DNA]</scope>
    <source>
        <strain evidence="2 3">SAG 241.80</strain>
    </source>
</reference>
<feature type="region of interest" description="Disordered" evidence="1">
    <location>
        <begin position="195"/>
        <end position="214"/>
    </location>
</feature>
<dbReference type="InterPro" id="IPR018971">
    <property type="entry name" value="DUF1997"/>
</dbReference>
<dbReference type="PANTHER" id="PTHR34131:SF3">
    <property type="entry name" value="(RAP ANNOTATION RELEASE2) GALACTOSE-BINDING LIKE DOMAIN CONTAINING PROTEIN"/>
    <property type="match status" value="1"/>
</dbReference>
<dbReference type="EMBL" id="LHPF02000062">
    <property type="protein sequence ID" value="PSC67368.1"/>
    <property type="molecule type" value="Genomic_DNA"/>
</dbReference>
<keyword evidence="3" id="KW-1185">Reference proteome</keyword>
<dbReference type="PANTHER" id="PTHR34131">
    <property type="entry name" value="(RAP ANNOTATION RELEASE2) GALACTOSE-BINDING LIKE DOMAIN CONTAINING PROTEIN"/>
    <property type="match status" value="1"/>
</dbReference>
<proteinExistence type="predicted"/>
<evidence type="ECO:0000313" key="3">
    <source>
        <dbReference type="Proteomes" id="UP000239649"/>
    </source>
</evidence>
<comment type="caution">
    <text evidence="2">The sequence shown here is derived from an EMBL/GenBank/DDBJ whole genome shotgun (WGS) entry which is preliminary data.</text>
</comment>
<feature type="region of interest" description="Disordered" evidence="1">
    <location>
        <begin position="1"/>
        <end position="84"/>
    </location>
</feature>
<accession>A0A2P6UZU6</accession>
<evidence type="ECO:0000256" key="1">
    <source>
        <dbReference type="SAM" id="MobiDB-lite"/>
    </source>
</evidence>
<dbReference type="AlphaFoldDB" id="A0A2P6UZU6"/>
<sequence>MSRLRSAAPSPAAARSCRVGAAPRGVLGTRRALPVPQRSTIRSSRPAVCAAAGQQQAGQQQRTGQQAHERLQDPAKLSGASKASVTVQDRGGALSLDAYMRLPTEQYHELDPAMISSLGGSAFLLRVPRVSLFDVWVEPEVVVHVSLGGGAGGPDSVVFESGECRLKGSELLQSLELDKRFVLYFHTALTWQPSGGGGGGGGSSSANGGHGSNGGGGNGGGAVAAAGQGSINAMADVQVWSEVVGPFRVIPRPMLQATGNAVMGAMMKALLPVFLAKLGDDYARWSTNLSYRARRAATVAQPQQPGGAAAPAQ</sequence>
<gene>
    <name evidence="2" type="ORF">C2E20_8943</name>
</gene>
<organism evidence="2 3">
    <name type="scientific">Micractinium conductrix</name>
    <dbReference type="NCBI Taxonomy" id="554055"/>
    <lineage>
        <taxon>Eukaryota</taxon>
        <taxon>Viridiplantae</taxon>
        <taxon>Chlorophyta</taxon>
        <taxon>core chlorophytes</taxon>
        <taxon>Trebouxiophyceae</taxon>
        <taxon>Chlorellales</taxon>
        <taxon>Chlorellaceae</taxon>
        <taxon>Chlorella clade</taxon>
        <taxon>Micractinium</taxon>
    </lineage>
</organism>
<feature type="compositionally biased region" description="Low complexity" evidence="1">
    <location>
        <begin position="50"/>
        <end position="66"/>
    </location>
</feature>
<protein>
    <submittedName>
        <fullName evidence="2">Uncharacterized protein</fullName>
    </submittedName>
</protein>
<dbReference type="Pfam" id="PF09366">
    <property type="entry name" value="DUF1997"/>
    <property type="match status" value="1"/>
</dbReference>